<dbReference type="GeneID" id="73902275"/>
<accession>A0ABD5NSA7</accession>
<reference evidence="2 3" key="1">
    <citation type="journal article" date="2019" name="Int. J. Syst. Evol. Microbiol.">
        <title>The Global Catalogue of Microorganisms (GCM) 10K type strain sequencing project: providing services to taxonomists for standard genome sequencing and annotation.</title>
        <authorList>
            <consortium name="The Broad Institute Genomics Platform"/>
            <consortium name="The Broad Institute Genome Sequencing Center for Infectious Disease"/>
            <person name="Wu L."/>
            <person name="Ma J."/>
        </authorList>
    </citation>
    <scope>NUCLEOTIDE SEQUENCE [LARGE SCALE GENOMIC DNA]</scope>
    <source>
        <strain evidence="2 3">IBRC-M 10256</strain>
    </source>
</reference>
<dbReference type="AlphaFoldDB" id="A0ABD5NSA7"/>
<feature type="compositionally biased region" description="Low complexity" evidence="1">
    <location>
        <begin position="38"/>
        <end position="60"/>
    </location>
</feature>
<evidence type="ECO:0000256" key="1">
    <source>
        <dbReference type="SAM" id="MobiDB-lite"/>
    </source>
</evidence>
<dbReference type="PROSITE" id="PS51257">
    <property type="entry name" value="PROKAR_LIPOPROTEIN"/>
    <property type="match status" value="1"/>
</dbReference>
<name>A0ABD5NSA7_9EURY</name>
<dbReference type="RefSeq" id="WP_256533162.1">
    <property type="nucleotide sequence ID" value="NZ_CP101824.1"/>
</dbReference>
<organism evidence="2 3">
    <name type="scientific">Halovivax cerinus</name>
    <dbReference type="NCBI Taxonomy" id="1487865"/>
    <lineage>
        <taxon>Archaea</taxon>
        <taxon>Methanobacteriati</taxon>
        <taxon>Methanobacteriota</taxon>
        <taxon>Stenosarchaea group</taxon>
        <taxon>Halobacteria</taxon>
        <taxon>Halobacteriales</taxon>
        <taxon>Natrialbaceae</taxon>
        <taxon>Halovivax</taxon>
    </lineage>
</organism>
<protein>
    <submittedName>
        <fullName evidence="2">Uncharacterized protein</fullName>
    </submittedName>
</protein>
<gene>
    <name evidence="2" type="ORF">ACFOUR_14905</name>
</gene>
<dbReference type="EMBL" id="JBHSAQ010000013">
    <property type="protein sequence ID" value="MFC3959650.1"/>
    <property type="molecule type" value="Genomic_DNA"/>
</dbReference>
<dbReference type="Proteomes" id="UP001595846">
    <property type="component" value="Unassembled WGS sequence"/>
</dbReference>
<comment type="caution">
    <text evidence="2">The sequence shown here is derived from an EMBL/GenBank/DDBJ whole genome shotgun (WGS) entry which is preliminary data.</text>
</comment>
<feature type="compositionally biased region" description="Acidic residues" evidence="1">
    <location>
        <begin position="28"/>
        <end position="37"/>
    </location>
</feature>
<proteinExistence type="predicted"/>
<evidence type="ECO:0000313" key="3">
    <source>
        <dbReference type="Proteomes" id="UP001595846"/>
    </source>
</evidence>
<sequence length="174" mass="17843">MTQRTRRQYLAVAGALGLGATAGCLSGDENDPDDADESSGSGSTDDGSGDSTDGSDPGGSNESPSVEGTILGDISIDNLHDASHTVDIQVELDGSMAAWVSKDIDGRTGSVSLDRSWTDAGGEFRVRVRLDGTEFVEVTPADWNEPDCISLIVVIDSAGSLRIAGDTTGGFCAA</sequence>
<evidence type="ECO:0000313" key="2">
    <source>
        <dbReference type="EMBL" id="MFC3959650.1"/>
    </source>
</evidence>
<keyword evidence="3" id="KW-1185">Reference proteome</keyword>
<feature type="region of interest" description="Disordered" evidence="1">
    <location>
        <begin position="21"/>
        <end position="68"/>
    </location>
</feature>